<evidence type="ECO:0000313" key="1">
    <source>
        <dbReference type="EMBL" id="GFN89493.1"/>
    </source>
</evidence>
<evidence type="ECO:0000313" key="2">
    <source>
        <dbReference type="Proteomes" id="UP000735302"/>
    </source>
</evidence>
<dbReference type="EMBL" id="BLXT01001936">
    <property type="protein sequence ID" value="GFN89493.1"/>
    <property type="molecule type" value="Genomic_DNA"/>
</dbReference>
<gene>
    <name evidence="1" type="ORF">PoB_001599900</name>
</gene>
<accession>A0AAV3Z540</accession>
<proteinExistence type="predicted"/>
<dbReference type="AlphaFoldDB" id="A0AAV3Z540"/>
<name>A0AAV3Z540_9GAST</name>
<organism evidence="1 2">
    <name type="scientific">Plakobranchus ocellatus</name>
    <dbReference type="NCBI Taxonomy" id="259542"/>
    <lineage>
        <taxon>Eukaryota</taxon>
        <taxon>Metazoa</taxon>
        <taxon>Spiralia</taxon>
        <taxon>Lophotrochozoa</taxon>
        <taxon>Mollusca</taxon>
        <taxon>Gastropoda</taxon>
        <taxon>Heterobranchia</taxon>
        <taxon>Euthyneura</taxon>
        <taxon>Panpulmonata</taxon>
        <taxon>Sacoglossa</taxon>
        <taxon>Placobranchoidea</taxon>
        <taxon>Plakobranchidae</taxon>
        <taxon>Plakobranchus</taxon>
    </lineage>
</organism>
<comment type="caution">
    <text evidence="1">The sequence shown here is derived from an EMBL/GenBank/DDBJ whole genome shotgun (WGS) entry which is preliminary data.</text>
</comment>
<dbReference type="Proteomes" id="UP000735302">
    <property type="component" value="Unassembled WGS sequence"/>
</dbReference>
<protein>
    <submittedName>
        <fullName evidence="1">Uncharacterized protein</fullName>
    </submittedName>
</protein>
<sequence>MSLPLGQAMRGVSSPREQPSLCLTMLVRGMNYVVDYIDNLLVHSPTWENQMRTEGALQVATICELNRETDLVDLDTHR</sequence>
<reference evidence="1 2" key="1">
    <citation type="journal article" date="2021" name="Elife">
        <title>Chloroplast acquisition without the gene transfer in kleptoplastic sea slugs, Plakobranchus ocellatus.</title>
        <authorList>
            <person name="Maeda T."/>
            <person name="Takahashi S."/>
            <person name="Yoshida T."/>
            <person name="Shimamura S."/>
            <person name="Takaki Y."/>
            <person name="Nagai Y."/>
            <person name="Toyoda A."/>
            <person name="Suzuki Y."/>
            <person name="Arimoto A."/>
            <person name="Ishii H."/>
            <person name="Satoh N."/>
            <person name="Nishiyama T."/>
            <person name="Hasebe M."/>
            <person name="Maruyama T."/>
            <person name="Minagawa J."/>
            <person name="Obokata J."/>
            <person name="Shigenobu S."/>
        </authorList>
    </citation>
    <scope>NUCLEOTIDE SEQUENCE [LARGE SCALE GENOMIC DNA]</scope>
</reference>
<keyword evidence="2" id="KW-1185">Reference proteome</keyword>